<dbReference type="RefSeq" id="WP_025007869.1">
    <property type="nucleotide sequence ID" value="NZ_BMPK01000004.1"/>
</dbReference>
<reference evidence="1 2" key="1">
    <citation type="submission" date="2021-08" db="EMBL/GenBank/DDBJ databases">
        <title>Shewanella putrefaciens YZ-J, complete genome.</title>
        <authorList>
            <person name="Yi Z."/>
        </authorList>
    </citation>
    <scope>NUCLEOTIDE SEQUENCE [LARGE SCALE GENOMIC DNA]</scope>
    <source>
        <strain evidence="1 2">YZ-J</strain>
    </source>
</reference>
<organism evidence="1 2">
    <name type="scientific">Shewanella putrefaciens</name>
    <name type="common">Pseudomonas putrefaciens</name>
    <dbReference type="NCBI Taxonomy" id="24"/>
    <lineage>
        <taxon>Bacteria</taxon>
        <taxon>Pseudomonadati</taxon>
        <taxon>Pseudomonadota</taxon>
        <taxon>Gammaproteobacteria</taxon>
        <taxon>Alteromonadales</taxon>
        <taxon>Shewanellaceae</taxon>
        <taxon>Shewanella</taxon>
    </lineage>
</organism>
<sequence length="133" mass="16004">MAVDREQSIDHINKHLTEWFKALKANNELTIERKCRKLLVDKSKLFNKDYPKFFVCMQEVKNETWENYLRRCRDKKYEKNRGRISINKSTQKQLDDLKERLGSDSYDTLIIVLIDEYKKVNCNKKTSLKLKGR</sequence>
<name>A0ABX8XDB7_SHEPU</name>
<dbReference type="GeneID" id="67442274"/>
<keyword evidence="2" id="KW-1185">Reference proteome</keyword>
<evidence type="ECO:0000313" key="2">
    <source>
        <dbReference type="Proteomes" id="UP000827084"/>
    </source>
</evidence>
<gene>
    <name evidence="1" type="ORF">K3G22_03405</name>
</gene>
<proteinExistence type="predicted"/>
<protein>
    <submittedName>
        <fullName evidence="1">Uncharacterized protein</fullName>
    </submittedName>
</protein>
<evidence type="ECO:0000313" key="1">
    <source>
        <dbReference type="EMBL" id="QYX73482.1"/>
    </source>
</evidence>
<dbReference type="Proteomes" id="UP000827084">
    <property type="component" value="Chromosome"/>
</dbReference>
<dbReference type="EMBL" id="CP080635">
    <property type="protein sequence ID" value="QYX73482.1"/>
    <property type="molecule type" value="Genomic_DNA"/>
</dbReference>
<accession>A0ABX8XDB7</accession>